<dbReference type="AlphaFoldDB" id="A0A2I7N6E2"/>
<dbReference type="EMBL" id="CP024847">
    <property type="protein sequence ID" value="AUR52000.1"/>
    <property type="molecule type" value="Genomic_DNA"/>
</dbReference>
<dbReference type="SUPFAM" id="SSF52096">
    <property type="entry name" value="ClpP/crotonase"/>
    <property type="match status" value="1"/>
</dbReference>
<gene>
    <name evidence="1" type="ORF">CUN60_06700</name>
</gene>
<dbReference type="KEGG" id="nba:CUN60_06700"/>
<dbReference type="Pfam" id="PF06833">
    <property type="entry name" value="MdcE"/>
    <property type="match status" value="1"/>
</dbReference>
<evidence type="ECO:0000313" key="2">
    <source>
        <dbReference type="Proteomes" id="UP000236655"/>
    </source>
</evidence>
<name>A0A2I7N6E2_9NEIS</name>
<proteinExistence type="predicted"/>
<keyword evidence="2" id="KW-1185">Reference proteome</keyword>
<dbReference type="Gene3D" id="3.90.226.10">
    <property type="entry name" value="2-enoyl-CoA Hydratase, Chain A, domain 1"/>
    <property type="match status" value="1"/>
</dbReference>
<evidence type="ECO:0000313" key="1">
    <source>
        <dbReference type="EMBL" id="AUR52000.1"/>
    </source>
</evidence>
<dbReference type="InterPro" id="IPR029045">
    <property type="entry name" value="ClpP/crotonase-like_dom_sf"/>
</dbReference>
<dbReference type="Proteomes" id="UP000236655">
    <property type="component" value="Chromosome"/>
</dbReference>
<dbReference type="RefSeq" id="WP_102951296.1">
    <property type="nucleotide sequence ID" value="NZ_CP024847.1"/>
</dbReference>
<reference evidence="2" key="1">
    <citation type="submission" date="2017-11" db="EMBL/GenBank/DDBJ databases">
        <authorList>
            <person name="Chan K.G."/>
            <person name="Lee L.S."/>
        </authorList>
    </citation>
    <scope>NUCLEOTIDE SEQUENCE [LARGE SCALE GENOMIC DNA]</scope>
    <source>
        <strain evidence="2">DSM 100970</strain>
    </source>
</reference>
<protein>
    <submittedName>
        <fullName evidence="1">Biotin-independent malonate decarboxylase subunit gamma</fullName>
    </submittedName>
</protein>
<organism evidence="1 2">
    <name type="scientific">Aquella oligotrophica</name>
    <dbReference type="NCBI Taxonomy" id="2067065"/>
    <lineage>
        <taxon>Bacteria</taxon>
        <taxon>Pseudomonadati</taxon>
        <taxon>Pseudomonadota</taxon>
        <taxon>Betaproteobacteria</taxon>
        <taxon>Neisseriales</taxon>
        <taxon>Neisseriaceae</taxon>
        <taxon>Aquella</taxon>
    </lineage>
</organism>
<dbReference type="OrthoDB" id="8558460at2"/>
<sequence>MKYQDLLQQLFGNEINYSVDNNVLLGDATFDNLQFSICGIVDAAQLDNVMSLKLAKFILDKVNLDPKFNLLIFIDTGGQKTSRQAELLGLNRYFAHLIKVIHYARAKGARVFSLVYGSALGGAFIAAGLNAEKVYALAEAQIAVMWLEAMSRVTKIPLARLEELSKSSAIFAPGAENFVKLGVIDKIIDPAAFLPQIISDIGDAAPLINHWRELADVRGGRTLANKIVSQVINA</sequence>
<accession>A0A2I7N6E2</accession>